<dbReference type="AlphaFoldDB" id="A0A923L0Z9"/>
<gene>
    <name evidence="1" type="ORF">H8S23_02680</name>
</gene>
<reference evidence="1" key="1">
    <citation type="submission" date="2020-08" db="EMBL/GenBank/DDBJ databases">
        <title>Genome public.</title>
        <authorList>
            <person name="Liu C."/>
            <person name="Sun Q."/>
        </authorList>
    </citation>
    <scope>NUCLEOTIDE SEQUENCE</scope>
    <source>
        <strain evidence="1">BX8</strain>
    </source>
</reference>
<organism evidence="1 2">
    <name type="scientific">Anaerofilum hominis</name>
    <dbReference type="NCBI Taxonomy" id="2763016"/>
    <lineage>
        <taxon>Bacteria</taxon>
        <taxon>Bacillati</taxon>
        <taxon>Bacillota</taxon>
        <taxon>Clostridia</taxon>
        <taxon>Eubacteriales</taxon>
        <taxon>Oscillospiraceae</taxon>
        <taxon>Anaerofilum</taxon>
    </lineage>
</organism>
<proteinExistence type="predicted"/>
<sequence length="433" mass="46223">MSGEKLLRAIGLVEDDLILEADQTPAPRKEKTTLRRWLPLAACAALACLLPLLLRAGDRYASAAPGTAGAEALDETAQQNMQDAGGGAAPQAFALGESGGGGFGFEGLLEFAPSELERGCPWQPGDAVDSLPVYKNGSTLYLSGAARFTLDAQQMEARLRELAAKLGYAVEEVEISPTESEIAEIWEKLQGADSLTVELNTRPYRAAAECGGAVLAVDAGGDLTVEFREPIALPAGYDFTADAGAAEAGRTALYLWSVYGEPLGLSQPMPRLFQDYTYEGEAHREFAVFEGSGTLADQLLQFSLGGLTFWNDEQGRLYGFRLSGAGAAGEKLGDYPVVSYKDAQTLLAQGVCLTSVTEAFPGMEYLAAAELVYRVGSDTVAPYYRFLVELPSLERENGLKTYGAYYVPAVESAYITDMPSAQWQDAAPSLPPQ</sequence>
<keyword evidence="2" id="KW-1185">Reference proteome</keyword>
<dbReference type="RefSeq" id="WP_186886759.1">
    <property type="nucleotide sequence ID" value="NZ_JACONZ010000001.1"/>
</dbReference>
<dbReference type="EMBL" id="JACONZ010000001">
    <property type="protein sequence ID" value="MBC5580403.1"/>
    <property type="molecule type" value="Genomic_DNA"/>
</dbReference>
<evidence type="ECO:0000313" key="2">
    <source>
        <dbReference type="Proteomes" id="UP000659630"/>
    </source>
</evidence>
<protein>
    <submittedName>
        <fullName evidence="1">Uncharacterized protein</fullName>
    </submittedName>
</protein>
<evidence type="ECO:0000313" key="1">
    <source>
        <dbReference type="EMBL" id="MBC5580403.1"/>
    </source>
</evidence>
<dbReference type="Proteomes" id="UP000659630">
    <property type="component" value="Unassembled WGS sequence"/>
</dbReference>
<name>A0A923L0Z9_9FIRM</name>
<comment type="caution">
    <text evidence="1">The sequence shown here is derived from an EMBL/GenBank/DDBJ whole genome shotgun (WGS) entry which is preliminary data.</text>
</comment>
<accession>A0A923L0Z9</accession>